<keyword evidence="1" id="KW-0175">Coiled coil</keyword>
<dbReference type="AlphaFoldDB" id="A0A252AAN9"/>
<proteinExistence type="predicted"/>
<dbReference type="EMBL" id="JOMM01000018">
    <property type="protein sequence ID" value="OUI86605.1"/>
    <property type="molecule type" value="Genomic_DNA"/>
</dbReference>
<name>A0A252AAN9_9PROT</name>
<organism evidence="2 3">
    <name type="scientific">Acetobacter tropicalis</name>
    <dbReference type="NCBI Taxonomy" id="104102"/>
    <lineage>
        <taxon>Bacteria</taxon>
        <taxon>Pseudomonadati</taxon>
        <taxon>Pseudomonadota</taxon>
        <taxon>Alphaproteobacteria</taxon>
        <taxon>Acetobacterales</taxon>
        <taxon>Acetobacteraceae</taxon>
        <taxon>Acetobacter</taxon>
    </lineage>
</organism>
<gene>
    <name evidence="2" type="ORF">HC62_04075</name>
</gene>
<dbReference type="Proteomes" id="UP000194565">
    <property type="component" value="Unassembled WGS sequence"/>
</dbReference>
<dbReference type="RefSeq" id="WP_086640735.1">
    <property type="nucleotide sequence ID" value="NZ_JOMM01000018.1"/>
</dbReference>
<comment type="caution">
    <text evidence="2">The sequence shown here is derived from an EMBL/GenBank/DDBJ whole genome shotgun (WGS) entry which is preliminary data.</text>
</comment>
<evidence type="ECO:0000256" key="1">
    <source>
        <dbReference type="SAM" id="Coils"/>
    </source>
</evidence>
<evidence type="ECO:0000313" key="3">
    <source>
        <dbReference type="Proteomes" id="UP000194565"/>
    </source>
</evidence>
<evidence type="ECO:0000313" key="2">
    <source>
        <dbReference type="EMBL" id="OUI86605.1"/>
    </source>
</evidence>
<sequence>MTEIRKDLAVSAKKLREIETSIETENGKLLAEEDIIKRMESALSSILSVDEEIAAWRIEALKAGKDIDEPIPQELLVRRTRKIDYETTLAASRRLVAATNARIDRLKEESVALLEDARLKATKVLNEYASALGDRLEKNLEENKQISMELLAIFTNFSSSKGEYFSQKLSKLFNTQPIIPSAIYNSLSPLEQEFYKERRKAVTTCLNDLCRDENAKISPSPRL</sequence>
<accession>A0A252AAN9</accession>
<protein>
    <submittedName>
        <fullName evidence="2">Uncharacterized protein</fullName>
    </submittedName>
</protein>
<feature type="coiled-coil region" evidence="1">
    <location>
        <begin position="89"/>
        <end position="116"/>
    </location>
</feature>
<reference evidence="2 3" key="1">
    <citation type="submission" date="2014-06" db="EMBL/GenBank/DDBJ databases">
        <authorList>
            <person name="Ju J."/>
            <person name="Zhang J."/>
        </authorList>
    </citation>
    <scope>NUCLEOTIDE SEQUENCE [LARGE SCALE GENOMIC DNA]</scope>
    <source>
        <strain evidence="2">DmW_042</strain>
    </source>
</reference>